<accession>A0AAV5VTA8</accession>
<name>A0AAV5VTA8_9BILA</name>
<evidence type="ECO:0000313" key="2">
    <source>
        <dbReference type="EMBL" id="GMT21932.1"/>
    </source>
</evidence>
<gene>
    <name evidence="2" type="ORF">PFISCL1PPCAC_13228</name>
</gene>
<feature type="transmembrane region" description="Helical" evidence="1">
    <location>
        <begin position="6"/>
        <end position="26"/>
    </location>
</feature>
<proteinExistence type="predicted"/>
<evidence type="ECO:0008006" key="4">
    <source>
        <dbReference type="Google" id="ProtNLM"/>
    </source>
</evidence>
<keyword evidence="1" id="KW-0472">Membrane</keyword>
<dbReference type="EMBL" id="BTSY01000004">
    <property type="protein sequence ID" value="GMT21932.1"/>
    <property type="molecule type" value="Genomic_DNA"/>
</dbReference>
<evidence type="ECO:0000313" key="3">
    <source>
        <dbReference type="Proteomes" id="UP001432322"/>
    </source>
</evidence>
<comment type="caution">
    <text evidence="2">The sequence shown here is derived from an EMBL/GenBank/DDBJ whole genome shotgun (WGS) entry which is preliminary data.</text>
</comment>
<feature type="non-terminal residue" evidence="2">
    <location>
        <position position="1"/>
    </location>
</feature>
<reference evidence="2" key="1">
    <citation type="submission" date="2023-10" db="EMBL/GenBank/DDBJ databases">
        <title>Genome assembly of Pristionchus species.</title>
        <authorList>
            <person name="Yoshida K."/>
            <person name="Sommer R.J."/>
        </authorList>
    </citation>
    <scope>NUCLEOTIDE SEQUENCE</scope>
    <source>
        <strain evidence="2">RS5133</strain>
    </source>
</reference>
<keyword evidence="1" id="KW-1133">Transmembrane helix</keyword>
<keyword evidence="1" id="KW-0812">Transmembrane</keyword>
<dbReference type="Proteomes" id="UP001432322">
    <property type="component" value="Unassembled WGS sequence"/>
</dbReference>
<feature type="non-terminal residue" evidence="2">
    <location>
        <position position="114"/>
    </location>
</feature>
<dbReference type="AlphaFoldDB" id="A0AAV5VTA8"/>
<sequence>FYKLSHLSGIVLVINLFFFVLFFLNFKVGRTPYRYFQERLFIRSRVNFVCHVGYAGEAFARLDQEVGRDFSRFGNDRGINVTGILAETFDYHLLLSLEVKLVVDSAVVEIHTGF</sequence>
<protein>
    <recommendedName>
        <fullName evidence="4">Innexin</fullName>
    </recommendedName>
</protein>
<organism evidence="2 3">
    <name type="scientific">Pristionchus fissidentatus</name>
    <dbReference type="NCBI Taxonomy" id="1538716"/>
    <lineage>
        <taxon>Eukaryota</taxon>
        <taxon>Metazoa</taxon>
        <taxon>Ecdysozoa</taxon>
        <taxon>Nematoda</taxon>
        <taxon>Chromadorea</taxon>
        <taxon>Rhabditida</taxon>
        <taxon>Rhabditina</taxon>
        <taxon>Diplogasteromorpha</taxon>
        <taxon>Diplogasteroidea</taxon>
        <taxon>Neodiplogasteridae</taxon>
        <taxon>Pristionchus</taxon>
    </lineage>
</organism>
<keyword evidence="3" id="KW-1185">Reference proteome</keyword>
<evidence type="ECO:0000256" key="1">
    <source>
        <dbReference type="SAM" id="Phobius"/>
    </source>
</evidence>